<dbReference type="SUPFAM" id="SSF51445">
    <property type="entry name" value="(Trans)glycosidases"/>
    <property type="match status" value="1"/>
</dbReference>
<dbReference type="Pfam" id="PF02638">
    <property type="entry name" value="GHL10"/>
    <property type="match status" value="1"/>
</dbReference>
<keyword evidence="5" id="KW-1185">Reference proteome</keyword>
<feature type="signal peptide" evidence="2">
    <location>
        <begin position="1"/>
        <end position="22"/>
    </location>
</feature>
<dbReference type="InterPro" id="IPR052177">
    <property type="entry name" value="Divisome_Glycosyl_Hydrolase"/>
</dbReference>
<dbReference type="InterPro" id="IPR017853">
    <property type="entry name" value="GH"/>
</dbReference>
<dbReference type="Proteomes" id="UP001597344">
    <property type="component" value="Unassembled WGS sequence"/>
</dbReference>
<comment type="caution">
    <text evidence="4">The sequence shown here is derived from an EMBL/GenBank/DDBJ whole genome shotgun (WGS) entry which is preliminary data.</text>
</comment>
<keyword evidence="4" id="KW-0378">Hydrolase</keyword>
<proteinExistence type="predicted"/>
<name>A0ABW5AYY1_9FLAO</name>
<dbReference type="PANTHER" id="PTHR43405:SF1">
    <property type="entry name" value="GLYCOSYL HYDROLASE DIGH"/>
    <property type="match status" value="1"/>
</dbReference>
<dbReference type="Gene3D" id="3.20.20.80">
    <property type="entry name" value="Glycosidases"/>
    <property type="match status" value="1"/>
</dbReference>
<dbReference type="EMBL" id="JBHUHY010000011">
    <property type="protein sequence ID" value="MFD2187380.1"/>
    <property type="molecule type" value="Genomic_DNA"/>
</dbReference>
<evidence type="ECO:0000313" key="5">
    <source>
        <dbReference type="Proteomes" id="UP001597344"/>
    </source>
</evidence>
<organism evidence="4 5">
    <name type="scientific">Aquimarina celericrescens</name>
    <dbReference type="NCBI Taxonomy" id="1964542"/>
    <lineage>
        <taxon>Bacteria</taxon>
        <taxon>Pseudomonadati</taxon>
        <taxon>Bacteroidota</taxon>
        <taxon>Flavobacteriia</taxon>
        <taxon>Flavobacteriales</taxon>
        <taxon>Flavobacteriaceae</taxon>
        <taxon>Aquimarina</taxon>
    </lineage>
</organism>
<dbReference type="PANTHER" id="PTHR43405">
    <property type="entry name" value="GLYCOSYL HYDROLASE DIGH"/>
    <property type="match status" value="1"/>
</dbReference>
<feature type="domain" description="Glycosyl hydrolase-like 10" evidence="3">
    <location>
        <begin position="32"/>
        <end position="349"/>
    </location>
</feature>
<protein>
    <submittedName>
        <fullName evidence="4">Glycoside hydrolase family 10 protein</fullName>
    </submittedName>
</protein>
<accession>A0ABW5AYY1</accession>
<evidence type="ECO:0000256" key="1">
    <source>
        <dbReference type="ARBA" id="ARBA00022729"/>
    </source>
</evidence>
<dbReference type="RefSeq" id="WP_378320377.1">
    <property type="nucleotide sequence ID" value="NZ_JBHUHY010000011.1"/>
</dbReference>
<feature type="chain" id="PRO_5045812007" evidence="2">
    <location>
        <begin position="23"/>
        <end position="506"/>
    </location>
</feature>
<keyword evidence="1 2" id="KW-0732">Signal</keyword>
<reference evidence="5" key="1">
    <citation type="journal article" date="2019" name="Int. J. Syst. Evol. Microbiol.">
        <title>The Global Catalogue of Microorganisms (GCM) 10K type strain sequencing project: providing services to taxonomists for standard genome sequencing and annotation.</title>
        <authorList>
            <consortium name="The Broad Institute Genomics Platform"/>
            <consortium name="The Broad Institute Genome Sequencing Center for Infectious Disease"/>
            <person name="Wu L."/>
            <person name="Ma J."/>
        </authorList>
    </citation>
    <scope>NUCLEOTIDE SEQUENCE [LARGE SCALE GENOMIC DNA]</scope>
    <source>
        <strain evidence="5">DT92</strain>
    </source>
</reference>
<evidence type="ECO:0000313" key="4">
    <source>
        <dbReference type="EMBL" id="MFD2187380.1"/>
    </source>
</evidence>
<evidence type="ECO:0000256" key="2">
    <source>
        <dbReference type="SAM" id="SignalP"/>
    </source>
</evidence>
<sequence>MKYCKAYYFFLMIFCFSCGSLIKNTKNTPEREFRGVWIASVVNIDWPKSGKDSIKKQQNDFIEILEFYRKLHFNAVIVQIRTAGDALYPSKLAPWSRFLTGKEGVPPRPYYDPLTWMISESHQRGFEFHAWLNPYRATFDLDTSILDQTHDYHLHPEWMIKYGKKYYYNPGLPGVQQHLVSVINEVVKNYDIDAIHFDDYFYPYKIKDEVFDDQLSYQQYAKSDQSIEDWRRENVNTLIRSIHTNIKARKPWVQFGISPFGVWRNKSVDPAGSDTEAGQTTYDDLYADPLTWMQKGWIDYLAPQVYWSLNHPKASYKKLVRWWNENNNSTNIYIGNGAYKVRNNPDRAWNKKKQLSKQIKLARKADNISGNIFFSAKSLLHQHNDITAQLSKNIYQQPSLPPSHVKEKRIDIAPKFSSRKVYKDSVTLFFKNDTTTTLRAVIVYHSKNNMSIFPPKIINEHIVITVPISMTTNKKPITITYLDIYRRESTPYQFNTMLIRNTEANE</sequence>
<gene>
    <name evidence="4" type="ORF">ACFSJT_11325</name>
</gene>
<evidence type="ECO:0000259" key="3">
    <source>
        <dbReference type="Pfam" id="PF02638"/>
    </source>
</evidence>
<dbReference type="InterPro" id="IPR003790">
    <property type="entry name" value="GHL10"/>
</dbReference>
<dbReference type="GO" id="GO:0016787">
    <property type="term" value="F:hydrolase activity"/>
    <property type="evidence" value="ECO:0007669"/>
    <property type="project" value="UniProtKB-KW"/>
</dbReference>